<evidence type="ECO:0000256" key="5">
    <source>
        <dbReference type="SAM" id="MobiDB-lite"/>
    </source>
</evidence>
<dbReference type="AlphaFoldDB" id="K0TBD0"/>
<dbReference type="SUPFAM" id="SSF144232">
    <property type="entry name" value="HIT/MYND zinc finger-like"/>
    <property type="match status" value="1"/>
</dbReference>
<dbReference type="GO" id="GO:0008270">
    <property type="term" value="F:zinc ion binding"/>
    <property type="evidence" value="ECO:0007669"/>
    <property type="project" value="UniProtKB-KW"/>
</dbReference>
<sequence>MPSKKKTRGRQNRAKKDATRTAELRTLWEPTILASDNRLDVLPSCEHNHELIGIQIPQDGTAVSLMNHIAGKGFFNRETCFSNESVMRTCYSLSHRFPGVREEDNEGALAIALLLRFLRNVFVRDSAIEGELWFHQHHENEAAICCMINLLELLGTYSDLTVVRRRTYKIGSRLWCGNRRDVVKFVAKRLPCTCLKKLHRAARKKLAKVSHCHGCEKRFPRSELFVCTGCMIVEYCSKDCQRADWSRHKKNCGYPEVMSQDLPSDYIFKSGLS</sequence>
<keyword evidence="2 4" id="KW-0863">Zinc-finger</keyword>
<feature type="domain" description="MYND-type" evidence="6">
    <location>
        <begin position="212"/>
        <end position="252"/>
    </location>
</feature>
<protein>
    <recommendedName>
        <fullName evidence="6">MYND-type domain-containing protein</fullName>
    </recommendedName>
</protein>
<dbReference type="Pfam" id="PF01753">
    <property type="entry name" value="zf-MYND"/>
    <property type="match status" value="1"/>
</dbReference>
<dbReference type="EMBL" id="AGNL01008149">
    <property type="protein sequence ID" value="EJK70706.1"/>
    <property type="molecule type" value="Genomic_DNA"/>
</dbReference>
<evidence type="ECO:0000256" key="2">
    <source>
        <dbReference type="ARBA" id="ARBA00022771"/>
    </source>
</evidence>
<evidence type="ECO:0000256" key="4">
    <source>
        <dbReference type="PROSITE-ProRule" id="PRU00134"/>
    </source>
</evidence>
<accession>K0TBD0</accession>
<evidence type="ECO:0000256" key="1">
    <source>
        <dbReference type="ARBA" id="ARBA00022723"/>
    </source>
</evidence>
<dbReference type="Proteomes" id="UP000266841">
    <property type="component" value="Unassembled WGS sequence"/>
</dbReference>
<gene>
    <name evidence="7" type="ORF">THAOC_07913</name>
</gene>
<dbReference type="InterPro" id="IPR002893">
    <property type="entry name" value="Znf_MYND"/>
</dbReference>
<keyword evidence="8" id="KW-1185">Reference proteome</keyword>
<evidence type="ECO:0000256" key="3">
    <source>
        <dbReference type="ARBA" id="ARBA00022833"/>
    </source>
</evidence>
<dbReference type="OrthoDB" id="190943at2759"/>
<proteinExistence type="predicted"/>
<feature type="region of interest" description="Disordered" evidence="5">
    <location>
        <begin position="1"/>
        <end position="20"/>
    </location>
</feature>
<organism evidence="7 8">
    <name type="scientific">Thalassiosira oceanica</name>
    <name type="common">Marine diatom</name>
    <dbReference type="NCBI Taxonomy" id="159749"/>
    <lineage>
        <taxon>Eukaryota</taxon>
        <taxon>Sar</taxon>
        <taxon>Stramenopiles</taxon>
        <taxon>Ochrophyta</taxon>
        <taxon>Bacillariophyta</taxon>
        <taxon>Coscinodiscophyceae</taxon>
        <taxon>Thalassiosirophycidae</taxon>
        <taxon>Thalassiosirales</taxon>
        <taxon>Thalassiosiraceae</taxon>
        <taxon>Thalassiosira</taxon>
    </lineage>
</organism>
<reference evidence="7 8" key="1">
    <citation type="journal article" date="2012" name="Genome Biol.">
        <title>Genome and low-iron response of an oceanic diatom adapted to chronic iron limitation.</title>
        <authorList>
            <person name="Lommer M."/>
            <person name="Specht M."/>
            <person name="Roy A.S."/>
            <person name="Kraemer L."/>
            <person name="Andreson R."/>
            <person name="Gutowska M.A."/>
            <person name="Wolf J."/>
            <person name="Bergner S.V."/>
            <person name="Schilhabel M.B."/>
            <person name="Klostermeier U.C."/>
            <person name="Beiko R.G."/>
            <person name="Rosenstiel P."/>
            <person name="Hippler M."/>
            <person name="Laroche J."/>
        </authorList>
    </citation>
    <scope>NUCLEOTIDE SEQUENCE [LARGE SCALE GENOMIC DNA]</scope>
    <source>
        <strain evidence="7 8">CCMP1005</strain>
    </source>
</reference>
<evidence type="ECO:0000313" key="7">
    <source>
        <dbReference type="EMBL" id="EJK70706.1"/>
    </source>
</evidence>
<evidence type="ECO:0000313" key="8">
    <source>
        <dbReference type="Proteomes" id="UP000266841"/>
    </source>
</evidence>
<keyword evidence="3" id="KW-0862">Zinc</keyword>
<dbReference type="eggNOG" id="ENOG502QWK5">
    <property type="taxonomic scope" value="Eukaryota"/>
</dbReference>
<keyword evidence="1" id="KW-0479">Metal-binding</keyword>
<comment type="caution">
    <text evidence="7">The sequence shown here is derived from an EMBL/GenBank/DDBJ whole genome shotgun (WGS) entry which is preliminary data.</text>
</comment>
<name>K0TBD0_THAOC</name>
<dbReference type="Gene3D" id="6.10.140.2220">
    <property type="match status" value="1"/>
</dbReference>
<feature type="compositionally biased region" description="Basic residues" evidence="5">
    <location>
        <begin position="1"/>
        <end position="13"/>
    </location>
</feature>
<evidence type="ECO:0000259" key="6">
    <source>
        <dbReference type="PROSITE" id="PS50865"/>
    </source>
</evidence>
<dbReference type="PROSITE" id="PS50865">
    <property type="entry name" value="ZF_MYND_2"/>
    <property type="match status" value="1"/>
</dbReference>